<organism evidence="8 9">
    <name type="scientific">Anatilimnocola aggregata</name>
    <dbReference type="NCBI Taxonomy" id="2528021"/>
    <lineage>
        <taxon>Bacteria</taxon>
        <taxon>Pseudomonadati</taxon>
        <taxon>Planctomycetota</taxon>
        <taxon>Planctomycetia</taxon>
        <taxon>Pirellulales</taxon>
        <taxon>Pirellulaceae</taxon>
        <taxon>Anatilimnocola</taxon>
    </lineage>
</organism>
<dbReference type="SUPFAM" id="SSF56112">
    <property type="entry name" value="Protein kinase-like (PK-like)"/>
    <property type="match status" value="1"/>
</dbReference>
<keyword evidence="2 5" id="KW-0547">Nucleotide-binding</keyword>
<dbReference type="PROSITE" id="PS00107">
    <property type="entry name" value="PROTEIN_KINASE_ATP"/>
    <property type="match status" value="1"/>
</dbReference>
<reference evidence="8 9" key="1">
    <citation type="submission" date="2019-02" db="EMBL/GenBank/DDBJ databases">
        <title>Deep-cultivation of Planctomycetes and their phenomic and genomic characterization uncovers novel biology.</title>
        <authorList>
            <person name="Wiegand S."/>
            <person name="Jogler M."/>
            <person name="Boedeker C."/>
            <person name="Pinto D."/>
            <person name="Vollmers J."/>
            <person name="Rivas-Marin E."/>
            <person name="Kohn T."/>
            <person name="Peeters S.H."/>
            <person name="Heuer A."/>
            <person name="Rast P."/>
            <person name="Oberbeckmann S."/>
            <person name="Bunk B."/>
            <person name="Jeske O."/>
            <person name="Meyerdierks A."/>
            <person name="Storesund J.E."/>
            <person name="Kallscheuer N."/>
            <person name="Luecker S."/>
            <person name="Lage O.M."/>
            <person name="Pohl T."/>
            <person name="Merkel B.J."/>
            <person name="Hornburger P."/>
            <person name="Mueller R.-W."/>
            <person name="Bruemmer F."/>
            <person name="Labrenz M."/>
            <person name="Spormann A.M."/>
            <person name="Op den Camp H."/>
            <person name="Overmann J."/>
            <person name="Amann R."/>
            <person name="Jetten M.S.M."/>
            <person name="Mascher T."/>
            <person name="Medema M.H."/>
            <person name="Devos D.P."/>
            <person name="Kaster A.-K."/>
            <person name="Ovreas L."/>
            <person name="Rohde M."/>
            <person name="Galperin M.Y."/>
            <person name="Jogler C."/>
        </authorList>
    </citation>
    <scope>NUCLEOTIDE SEQUENCE [LARGE SCALE GENOMIC DNA]</scope>
    <source>
        <strain evidence="8 9">ETA_A8</strain>
    </source>
</reference>
<dbReference type="GO" id="GO:0005524">
    <property type="term" value="F:ATP binding"/>
    <property type="evidence" value="ECO:0007669"/>
    <property type="project" value="UniProtKB-UniRule"/>
</dbReference>
<dbReference type="SMART" id="SM00220">
    <property type="entry name" value="S_TKc"/>
    <property type="match status" value="1"/>
</dbReference>
<keyword evidence="1 8" id="KW-0808">Transferase</keyword>
<feature type="binding site" evidence="5">
    <location>
        <position position="167"/>
    </location>
    <ligand>
        <name>ATP</name>
        <dbReference type="ChEBI" id="CHEBI:30616"/>
    </ligand>
</feature>
<evidence type="ECO:0000313" key="9">
    <source>
        <dbReference type="Proteomes" id="UP000315017"/>
    </source>
</evidence>
<feature type="compositionally biased region" description="Polar residues" evidence="6">
    <location>
        <begin position="490"/>
        <end position="500"/>
    </location>
</feature>
<dbReference type="PROSITE" id="PS50011">
    <property type="entry name" value="PROTEIN_KINASE_DOM"/>
    <property type="match status" value="1"/>
</dbReference>
<evidence type="ECO:0000259" key="7">
    <source>
        <dbReference type="PROSITE" id="PS50011"/>
    </source>
</evidence>
<dbReference type="InterPro" id="IPR017441">
    <property type="entry name" value="Protein_kinase_ATP_BS"/>
</dbReference>
<dbReference type="GO" id="GO:0004674">
    <property type="term" value="F:protein serine/threonine kinase activity"/>
    <property type="evidence" value="ECO:0007669"/>
    <property type="project" value="UniProtKB-EC"/>
</dbReference>
<dbReference type="InterPro" id="IPR008271">
    <property type="entry name" value="Ser/Thr_kinase_AS"/>
</dbReference>
<accession>A0A517YFX3</accession>
<dbReference type="PANTHER" id="PTHR43289:SF6">
    <property type="entry name" value="SERINE_THREONINE-PROTEIN KINASE NEKL-3"/>
    <property type="match status" value="1"/>
</dbReference>
<feature type="compositionally biased region" description="Pro residues" evidence="6">
    <location>
        <begin position="970"/>
        <end position="991"/>
    </location>
</feature>
<feature type="region of interest" description="Disordered" evidence="6">
    <location>
        <begin position="1"/>
        <end position="69"/>
    </location>
</feature>
<keyword evidence="3 8" id="KW-0418">Kinase</keyword>
<dbReference type="Proteomes" id="UP000315017">
    <property type="component" value="Chromosome"/>
</dbReference>
<dbReference type="EC" id="2.7.11.1" evidence="8"/>
<evidence type="ECO:0000256" key="4">
    <source>
        <dbReference type="ARBA" id="ARBA00022840"/>
    </source>
</evidence>
<feature type="compositionally biased region" description="Polar residues" evidence="6">
    <location>
        <begin position="52"/>
        <end position="65"/>
    </location>
</feature>
<dbReference type="KEGG" id="aagg:ETAA8_42260"/>
<proteinExistence type="predicted"/>
<name>A0A517YFX3_9BACT</name>
<dbReference type="EMBL" id="CP036274">
    <property type="protein sequence ID" value="QDU29119.1"/>
    <property type="molecule type" value="Genomic_DNA"/>
</dbReference>
<dbReference type="PANTHER" id="PTHR43289">
    <property type="entry name" value="MITOGEN-ACTIVATED PROTEIN KINASE KINASE KINASE 20-RELATED"/>
    <property type="match status" value="1"/>
</dbReference>
<evidence type="ECO:0000256" key="2">
    <source>
        <dbReference type="ARBA" id="ARBA00022741"/>
    </source>
</evidence>
<dbReference type="InterPro" id="IPR011009">
    <property type="entry name" value="Kinase-like_dom_sf"/>
</dbReference>
<evidence type="ECO:0000256" key="5">
    <source>
        <dbReference type="PROSITE-ProRule" id="PRU10141"/>
    </source>
</evidence>
<evidence type="ECO:0000256" key="6">
    <source>
        <dbReference type="SAM" id="MobiDB-lite"/>
    </source>
</evidence>
<protein>
    <submittedName>
        <fullName evidence="8">Serine/threonine-protein kinase PrkC</fullName>
        <ecNumber evidence="8">2.7.11.1</ecNumber>
    </submittedName>
</protein>
<dbReference type="Gene3D" id="1.10.510.10">
    <property type="entry name" value="Transferase(Phosphotransferase) domain 1"/>
    <property type="match status" value="1"/>
</dbReference>
<dbReference type="AlphaFoldDB" id="A0A517YFX3"/>
<sequence>MRGRRPLAGLPFKQPADQEGLAEETGMASHPPDSGTADFPGSKLTGDGSATRDLSTPVLGSQNGGSDIFAPRQVDSRVVVIPSSSEGVHPADVLPDEKTVISAAKSLPPPADLIIPAGAKRAAQYLGETLIGRRLEHYELVEFVGGGGMGAVFRANDTRLGRTVAVKVLSRDQSSEENVRRFRNEAQSAARLDHRYIARVHYVGEDAGLNFIVFEFIKGINIRELVQERGPLPLDEALRYTMQVAEALSHASQRDVVHRDIKPSNVLVTPEGHVKLVDMGLARLHQVDSSFDDLTASGVTLGTFDYISPEQARDPRVADVRSDIYSLGCTLYFMLVGKPPFPDGSAMQKLLNHSGEDPPDVRLFRPEIATAVTPLLAKMLAKRPVQRHQTAQELVADIERIARDLGLDVGPTVADHAATLPATQPGWSGLIASIAVPIAVLVLVLIGIEVATKPPAEEIRVQLRPSGAMIPLEIPSKLIGNSVPEATPGDVTNSKTSNGATGNGSAGPNPGEVTGNGEIPPPVPAPVNTLIDRPLDVGPPPDSVASRGTPGEAPKIDIKPAIPSPPAPKIVVRPGAISTETNDLAGSLSQAIRRAAEKGIAEVELDFNGEMVEYPFEVPAGRMLVHPAPGRKPVVVFRPELSTVADQRQMIHLLGGASRLWFQDLDVRLELPSEPSYGWSLFSIHQGQTLELNNCVLTVADRGNAGAPVHEKVFFVQLLTRRLTETMKMDDEMTMIAPAAIELSDCLVRGEATFLSVPEELPVRLKWDQGLFISSKRLIETGGAIAKPRWHGRIELALDRVTIAAQQGLFQMKRQPDAAHQLDLEVTSDRSIFSVGSEAPLFEFAGMPSVDDIHFSFSGADNCYPREEMIFLRAKPLGAGEGPIDFNLADRGRWAGSERSPDLGVVWESPPAADLPAHAQLPENYRLSDSSPHAAGFRLDDLPRPVEQQIKAVKPATEATSPEVELPSGTPSPKPMLGNPVPPAPPEPAAE</sequence>
<evidence type="ECO:0000256" key="1">
    <source>
        <dbReference type="ARBA" id="ARBA00022679"/>
    </source>
</evidence>
<evidence type="ECO:0000313" key="8">
    <source>
        <dbReference type="EMBL" id="QDU29119.1"/>
    </source>
</evidence>
<feature type="region of interest" description="Disordered" evidence="6">
    <location>
        <begin position="479"/>
        <end position="567"/>
    </location>
</feature>
<dbReference type="PROSITE" id="PS00108">
    <property type="entry name" value="PROTEIN_KINASE_ST"/>
    <property type="match status" value="1"/>
</dbReference>
<feature type="domain" description="Protein kinase" evidence="7">
    <location>
        <begin position="138"/>
        <end position="401"/>
    </location>
</feature>
<evidence type="ECO:0000256" key="3">
    <source>
        <dbReference type="ARBA" id="ARBA00022777"/>
    </source>
</evidence>
<feature type="region of interest" description="Disordered" evidence="6">
    <location>
        <begin position="925"/>
        <end position="991"/>
    </location>
</feature>
<keyword evidence="9" id="KW-1185">Reference proteome</keyword>
<dbReference type="Pfam" id="PF00069">
    <property type="entry name" value="Pkinase"/>
    <property type="match status" value="1"/>
</dbReference>
<dbReference type="CDD" id="cd14014">
    <property type="entry name" value="STKc_PknB_like"/>
    <property type="match status" value="1"/>
</dbReference>
<dbReference type="InterPro" id="IPR000719">
    <property type="entry name" value="Prot_kinase_dom"/>
</dbReference>
<gene>
    <name evidence="8" type="primary">prkC_13</name>
    <name evidence="8" type="ORF">ETAA8_42260</name>
</gene>
<keyword evidence="4 5" id="KW-0067">ATP-binding</keyword>
<dbReference type="Gene3D" id="3.30.200.20">
    <property type="entry name" value="Phosphorylase Kinase, domain 1"/>
    <property type="match status" value="1"/>
</dbReference>